<keyword evidence="1" id="KW-0479">Metal-binding</keyword>
<accession>A0A9D2URT0</accession>
<dbReference type="NCBIfam" id="NF008359">
    <property type="entry name" value="PRK11148.1"/>
    <property type="match status" value="1"/>
</dbReference>
<dbReference type="InterPro" id="IPR004843">
    <property type="entry name" value="Calcineurin-like_PHP"/>
</dbReference>
<dbReference type="GO" id="GO:0046872">
    <property type="term" value="F:metal ion binding"/>
    <property type="evidence" value="ECO:0007669"/>
    <property type="project" value="UniProtKB-KW"/>
</dbReference>
<dbReference type="PANTHER" id="PTHR42988:SF2">
    <property type="entry name" value="CYCLIC NUCLEOTIDE PHOSPHODIESTERASE CBUA0032-RELATED"/>
    <property type="match status" value="1"/>
</dbReference>
<evidence type="ECO:0000256" key="3">
    <source>
        <dbReference type="ARBA" id="ARBA00023004"/>
    </source>
</evidence>
<name>A0A9D2URT0_ACILW</name>
<comment type="similarity">
    <text evidence="4">Belongs to the cyclic nucleotide phosphodiesterase class-III family.</text>
</comment>
<dbReference type="InterPro" id="IPR050884">
    <property type="entry name" value="CNP_phosphodiesterase-III"/>
</dbReference>
<organism evidence="6 7">
    <name type="scientific">Acinetobacter lwoffii</name>
    <dbReference type="NCBI Taxonomy" id="28090"/>
    <lineage>
        <taxon>Bacteria</taxon>
        <taxon>Pseudomonadati</taxon>
        <taxon>Pseudomonadota</taxon>
        <taxon>Gammaproteobacteria</taxon>
        <taxon>Moraxellales</taxon>
        <taxon>Moraxellaceae</taxon>
        <taxon>Acinetobacter</taxon>
    </lineage>
</organism>
<dbReference type="GO" id="GO:0004115">
    <property type="term" value="F:3',5'-cyclic-AMP phosphodiesterase activity"/>
    <property type="evidence" value="ECO:0007669"/>
    <property type="project" value="UniProtKB-EC"/>
</dbReference>
<feature type="domain" description="Calcineurin-like phosphoesterase" evidence="5">
    <location>
        <begin position="17"/>
        <end position="202"/>
    </location>
</feature>
<evidence type="ECO:0000313" key="7">
    <source>
        <dbReference type="Proteomes" id="UP000787156"/>
    </source>
</evidence>
<protein>
    <submittedName>
        <fullName evidence="6">3',5'-cyclic-AMP phosphodiesterase</fullName>
        <ecNumber evidence="6">3.1.4.53</ecNumber>
    </submittedName>
</protein>
<keyword evidence="2 6" id="KW-0378">Hydrolase</keyword>
<keyword evidence="3" id="KW-0408">Iron</keyword>
<dbReference type="InterPro" id="IPR029052">
    <property type="entry name" value="Metallo-depent_PP-like"/>
</dbReference>
<dbReference type="AlphaFoldDB" id="A0A9D2URT0"/>
<dbReference type="CDD" id="cd07402">
    <property type="entry name" value="MPP_GpdQ"/>
    <property type="match status" value="1"/>
</dbReference>
<evidence type="ECO:0000256" key="4">
    <source>
        <dbReference type="ARBA" id="ARBA00025742"/>
    </source>
</evidence>
<reference evidence="6" key="2">
    <citation type="submission" date="2021-09" db="EMBL/GenBank/DDBJ databases">
        <authorList>
            <person name="Gilroy R."/>
        </authorList>
    </citation>
    <scope>NUCLEOTIDE SEQUENCE</scope>
    <source>
        <strain evidence="6">CHK135-1449</strain>
    </source>
</reference>
<evidence type="ECO:0000256" key="1">
    <source>
        <dbReference type="ARBA" id="ARBA00022723"/>
    </source>
</evidence>
<dbReference type="Gene3D" id="3.60.21.10">
    <property type="match status" value="1"/>
</dbReference>
<dbReference type="SUPFAM" id="SSF56300">
    <property type="entry name" value="Metallo-dependent phosphatases"/>
    <property type="match status" value="1"/>
</dbReference>
<gene>
    <name evidence="6" type="primary">cpdA</name>
    <name evidence="6" type="ORF">K8V79_04240</name>
</gene>
<evidence type="ECO:0000259" key="5">
    <source>
        <dbReference type="Pfam" id="PF00149"/>
    </source>
</evidence>
<dbReference type="Pfam" id="PF00149">
    <property type="entry name" value="Metallophos"/>
    <property type="match status" value="1"/>
</dbReference>
<sequence length="271" mass="31152">MKNLAQFESESAQDWTLIQITDTHLMDQPDLSFAQINPEYSFQQVMQHIQTHFPQMDALIHTGDLAQVPVADTYARYLQSIQALNVPYYQIPGNHDDARYFPFYRNTDQAHAIRLGTWSLILLNSAVANQVDGWIEQTQLDQLDQLLTEHRTQHIVIACHHHPFAMQSRWIDQHRLKNADSLKQVIARHQNVKLVLFGHVHQDSCHAWQGVAFLSAPSTSVQFKPRSENFALDQAAPGYRVVHLYQNGGFETHVQRIAFSEQNINTEISGY</sequence>
<proteinExistence type="inferred from homology"/>
<evidence type="ECO:0000313" key="6">
    <source>
        <dbReference type="EMBL" id="HJF27447.1"/>
    </source>
</evidence>
<dbReference type="EC" id="3.1.4.53" evidence="6"/>
<dbReference type="PANTHER" id="PTHR42988">
    <property type="entry name" value="PHOSPHOHYDROLASE"/>
    <property type="match status" value="1"/>
</dbReference>
<evidence type="ECO:0000256" key="2">
    <source>
        <dbReference type="ARBA" id="ARBA00022801"/>
    </source>
</evidence>
<reference evidence="6" key="1">
    <citation type="journal article" date="2021" name="PeerJ">
        <title>Extensive microbial diversity within the chicken gut microbiome revealed by metagenomics and culture.</title>
        <authorList>
            <person name="Gilroy R."/>
            <person name="Ravi A."/>
            <person name="Getino M."/>
            <person name="Pursley I."/>
            <person name="Horton D.L."/>
            <person name="Alikhan N.F."/>
            <person name="Baker D."/>
            <person name="Gharbi K."/>
            <person name="Hall N."/>
            <person name="Watson M."/>
            <person name="Adriaenssens E.M."/>
            <person name="Foster-Nyarko E."/>
            <person name="Jarju S."/>
            <person name="Secka A."/>
            <person name="Antonio M."/>
            <person name="Oren A."/>
            <person name="Chaudhuri R.R."/>
            <person name="La Ragione R."/>
            <person name="Hildebrand F."/>
            <person name="Pallen M.J."/>
        </authorList>
    </citation>
    <scope>NUCLEOTIDE SEQUENCE</scope>
    <source>
        <strain evidence="6">CHK135-1449</strain>
    </source>
</reference>
<comment type="caution">
    <text evidence="6">The sequence shown here is derived from an EMBL/GenBank/DDBJ whole genome shotgun (WGS) entry which is preliminary data.</text>
</comment>
<dbReference type="InterPro" id="IPR026575">
    <property type="entry name" value="GpdQ/CpdA-like"/>
</dbReference>
<dbReference type="EMBL" id="DYWX01000045">
    <property type="protein sequence ID" value="HJF27447.1"/>
    <property type="molecule type" value="Genomic_DNA"/>
</dbReference>
<dbReference type="Proteomes" id="UP000787156">
    <property type="component" value="Unassembled WGS sequence"/>
</dbReference>